<dbReference type="InterPro" id="IPR050314">
    <property type="entry name" value="Glycosyl_Hydrlase_18"/>
</dbReference>
<keyword evidence="4" id="KW-0147">Chitin-binding</keyword>
<name>A0AAJ7FCJ3_CEPCN</name>
<dbReference type="EC" id="3.2.1.14" evidence="3"/>
<feature type="signal peptide" evidence="12">
    <location>
        <begin position="1"/>
        <end position="19"/>
    </location>
</feature>
<dbReference type="KEGG" id="ccin:107262924"/>
<keyword evidence="8" id="KW-1015">Disulfide bond</keyword>
<dbReference type="PANTHER" id="PTHR11177">
    <property type="entry name" value="CHITINASE"/>
    <property type="match status" value="1"/>
</dbReference>
<dbReference type="PANTHER" id="PTHR11177:SF360">
    <property type="entry name" value="CHITINASE 4-RELATED"/>
    <property type="match status" value="1"/>
</dbReference>
<feature type="domain" description="GH18" evidence="13">
    <location>
        <begin position="20"/>
        <end position="392"/>
    </location>
</feature>
<dbReference type="Gene3D" id="3.20.20.80">
    <property type="entry name" value="Glycosidases"/>
    <property type="match status" value="1"/>
</dbReference>
<evidence type="ECO:0000256" key="7">
    <source>
        <dbReference type="ARBA" id="ARBA00023024"/>
    </source>
</evidence>
<comment type="catalytic activity">
    <reaction evidence="1">
        <text>Random endo-hydrolysis of N-acetyl-beta-D-glucosaminide (1-&gt;4)-beta-linkages in chitin and chitodextrins.</text>
        <dbReference type="EC" id="3.2.1.14"/>
    </reaction>
</comment>
<dbReference type="Proteomes" id="UP000694920">
    <property type="component" value="Unplaced"/>
</dbReference>
<evidence type="ECO:0000259" key="13">
    <source>
        <dbReference type="PROSITE" id="PS51910"/>
    </source>
</evidence>
<evidence type="ECO:0000256" key="9">
    <source>
        <dbReference type="ARBA" id="ARBA00023277"/>
    </source>
</evidence>
<dbReference type="AlphaFoldDB" id="A0AAJ7FCJ3"/>
<feature type="chain" id="PRO_5042570131" description="chitinase" evidence="12">
    <location>
        <begin position="20"/>
        <end position="409"/>
    </location>
</feature>
<dbReference type="SUPFAM" id="SSF51445">
    <property type="entry name" value="(Trans)glycosidases"/>
    <property type="match status" value="1"/>
</dbReference>
<evidence type="ECO:0000256" key="12">
    <source>
        <dbReference type="SAM" id="SignalP"/>
    </source>
</evidence>
<keyword evidence="7" id="KW-0146">Chitin degradation</keyword>
<dbReference type="PROSITE" id="PS51910">
    <property type="entry name" value="GH18_2"/>
    <property type="match status" value="1"/>
</dbReference>
<keyword evidence="14" id="KW-1185">Reference proteome</keyword>
<protein>
    <recommendedName>
        <fullName evidence="3">chitinase</fullName>
        <ecNumber evidence="3">3.2.1.14</ecNumber>
    </recommendedName>
</protein>
<evidence type="ECO:0000256" key="4">
    <source>
        <dbReference type="ARBA" id="ARBA00022669"/>
    </source>
</evidence>
<evidence type="ECO:0000313" key="15">
    <source>
        <dbReference type="RefSeq" id="XP_015585089.1"/>
    </source>
</evidence>
<dbReference type="GO" id="GO:0006032">
    <property type="term" value="P:chitin catabolic process"/>
    <property type="evidence" value="ECO:0007669"/>
    <property type="project" value="UniProtKB-KW"/>
</dbReference>
<gene>
    <name evidence="15" type="primary">LOC107262924</name>
</gene>
<dbReference type="InterPro" id="IPR001223">
    <property type="entry name" value="Glyco_hydro18_cat"/>
</dbReference>
<reference evidence="15" key="1">
    <citation type="submission" date="2025-08" db="UniProtKB">
        <authorList>
            <consortium name="RefSeq"/>
        </authorList>
    </citation>
    <scope>IDENTIFICATION</scope>
</reference>
<dbReference type="GO" id="GO:0008061">
    <property type="term" value="F:chitin binding"/>
    <property type="evidence" value="ECO:0007669"/>
    <property type="project" value="UniProtKB-KW"/>
</dbReference>
<dbReference type="GO" id="GO:0008843">
    <property type="term" value="F:endochitinase activity"/>
    <property type="evidence" value="ECO:0007669"/>
    <property type="project" value="UniProtKB-EC"/>
</dbReference>
<evidence type="ECO:0000256" key="11">
    <source>
        <dbReference type="ARBA" id="ARBA00023326"/>
    </source>
</evidence>
<evidence type="ECO:0000256" key="1">
    <source>
        <dbReference type="ARBA" id="ARBA00000822"/>
    </source>
</evidence>
<dbReference type="FunFam" id="3.10.50.10:FF:000004">
    <property type="entry name" value="Chitinase 5"/>
    <property type="match status" value="1"/>
</dbReference>
<evidence type="ECO:0000256" key="10">
    <source>
        <dbReference type="ARBA" id="ARBA00023295"/>
    </source>
</evidence>
<evidence type="ECO:0000313" key="14">
    <source>
        <dbReference type="Proteomes" id="UP000694920"/>
    </source>
</evidence>
<accession>A0AAJ7FCJ3</accession>
<evidence type="ECO:0000256" key="8">
    <source>
        <dbReference type="ARBA" id="ARBA00023157"/>
    </source>
</evidence>
<keyword evidence="11" id="KW-0624">Polysaccharide degradation</keyword>
<dbReference type="GO" id="GO:0000272">
    <property type="term" value="P:polysaccharide catabolic process"/>
    <property type="evidence" value="ECO:0007669"/>
    <property type="project" value="UniProtKB-KW"/>
</dbReference>
<evidence type="ECO:0000256" key="6">
    <source>
        <dbReference type="ARBA" id="ARBA00022801"/>
    </source>
</evidence>
<dbReference type="SUPFAM" id="SSF54556">
    <property type="entry name" value="Chitinase insertion domain"/>
    <property type="match status" value="1"/>
</dbReference>
<sequence length="409" mass="44655">MNLSVIICIMTTLLGPVLGKVMMCYFGSWATNRPGKGNFQVSDIEPNLCTHYIYAFVGLTANGDIIVLDKKNDLPDHGGKNNIGKLVALKKTKTAPKILVSMGGWNAASTNFTRVVNHANLRTAFAKNAVAFLKKHHFDGLEMDWEYPCQRGGVKADKKGFIALLKELKAAFVKHKLLLTATVGATKDLATASYDIPELAKVVDYINVMTYDLTTASSSKVVGHHAPMVAAKYQAHNATLLQNNIEASIDFWLKSGAPASKLVLGLPLYGRTFTLAVTSKTTPGSPSAGPGHAGPYTREAGSLGYNEFCEKELSGNWTTVWYKEQKVPYAYSGNQWIGFDNKKSLAIKIKYAKKLGLAGIMFWSIETDDFRGICGCGRYPLLKASRAILHSKKTSRGVILYDGQEDAQD</sequence>
<dbReference type="RefSeq" id="XP_015585089.1">
    <property type="nucleotide sequence ID" value="XM_015729603.2"/>
</dbReference>
<organism evidence="14 15">
    <name type="scientific">Cephus cinctus</name>
    <name type="common">Wheat stem sawfly</name>
    <dbReference type="NCBI Taxonomy" id="211228"/>
    <lineage>
        <taxon>Eukaryota</taxon>
        <taxon>Metazoa</taxon>
        <taxon>Ecdysozoa</taxon>
        <taxon>Arthropoda</taxon>
        <taxon>Hexapoda</taxon>
        <taxon>Insecta</taxon>
        <taxon>Pterygota</taxon>
        <taxon>Neoptera</taxon>
        <taxon>Endopterygota</taxon>
        <taxon>Hymenoptera</taxon>
        <taxon>Cephoidea</taxon>
        <taxon>Cephidae</taxon>
        <taxon>Cephus</taxon>
    </lineage>
</organism>
<keyword evidence="5 12" id="KW-0732">Signal</keyword>
<evidence type="ECO:0000256" key="3">
    <source>
        <dbReference type="ARBA" id="ARBA00012729"/>
    </source>
</evidence>
<dbReference type="GO" id="GO:0005576">
    <property type="term" value="C:extracellular region"/>
    <property type="evidence" value="ECO:0007669"/>
    <property type="project" value="TreeGrafter"/>
</dbReference>
<evidence type="ECO:0000256" key="2">
    <source>
        <dbReference type="ARBA" id="ARBA00009121"/>
    </source>
</evidence>
<dbReference type="Pfam" id="PF00704">
    <property type="entry name" value="Glyco_hydro_18"/>
    <property type="match status" value="1"/>
</dbReference>
<dbReference type="Gene3D" id="3.10.50.10">
    <property type="match status" value="1"/>
</dbReference>
<proteinExistence type="inferred from homology"/>
<dbReference type="InterPro" id="IPR017853">
    <property type="entry name" value="GH"/>
</dbReference>
<dbReference type="CDD" id="cd02872">
    <property type="entry name" value="GH18_chitolectin_chitotriosidase"/>
    <property type="match status" value="1"/>
</dbReference>
<dbReference type="InterPro" id="IPR029070">
    <property type="entry name" value="Chitinase_insertion_sf"/>
</dbReference>
<evidence type="ECO:0000256" key="5">
    <source>
        <dbReference type="ARBA" id="ARBA00022729"/>
    </source>
</evidence>
<dbReference type="InterPro" id="IPR011583">
    <property type="entry name" value="Chitinase_II/V-like_cat"/>
</dbReference>
<comment type="similarity">
    <text evidence="2">Belongs to the glycosyl hydrolase 18 family. Chitinase class II subfamily.</text>
</comment>
<keyword evidence="9" id="KW-0119">Carbohydrate metabolism</keyword>
<keyword evidence="6" id="KW-0378">Hydrolase</keyword>
<keyword evidence="10" id="KW-0326">Glycosidase</keyword>
<dbReference type="SMART" id="SM00636">
    <property type="entry name" value="Glyco_18"/>
    <property type="match status" value="1"/>
</dbReference>
<dbReference type="GeneID" id="107262924"/>